<evidence type="ECO:0000313" key="3">
    <source>
        <dbReference type="Proteomes" id="UP001596328"/>
    </source>
</evidence>
<evidence type="ECO:0000313" key="2">
    <source>
        <dbReference type="EMBL" id="MFC6725509.1"/>
    </source>
</evidence>
<dbReference type="AlphaFoldDB" id="A0ABD5S1T4"/>
<comment type="caution">
    <text evidence="2">The sequence shown here is derived from an EMBL/GenBank/DDBJ whole genome shotgun (WGS) entry which is preliminary data.</text>
</comment>
<accession>A0ABD5S1T4</accession>
<gene>
    <name evidence="2" type="ORF">ACFQE1_14260</name>
</gene>
<organism evidence="2 3">
    <name type="scientific">Halobium palmae</name>
    <dbReference type="NCBI Taxonomy" id="1776492"/>
    <lineage>
        <taxon>Archaea</taxon>
        <taxon>Methanobacteriati</taxon>
        <taxon>Methanobacteriota</taxon>
        <taxon>Stenosarchaea group</taxon>
        <taxon>Halobacteria</taxon>
        <taxon>Halobacteriales</taxon>
        <taxon>Haloferacaceae</taxon>
        <taxon>Halobium</taxon>
    </lineage>
</organism>
<dbReference type="Proteomes" id="UP001596328">
    <property type="component" value="Unassembled WGS sequence"/>
</dbReference>
<proteinExistence type="predicted"/>
<evidence type="ECO:0000259" key="1">
    <source>
        <dbReference type="Pfam" id="PF24042"/>
    </source>
</evidence>
<sequence>MHTERSELPLAFERYVNSLLDRARGGVCPSCPGRVEPTLRLDAEGIPHADPDEVPLVLYECHRCPELVSTSVGKAAIDHPGVVVFHHERGVDLRSAPSWTLGWVLADPDAESTDPVRVRPTVELDGDALELVLDRGAAVVETVPSGD</sequence>
<feature type="domain" description="DUF7351" evidence="1">
    <location>
        <begin position="3"/>
        <end position="139"/>
    </location>
</feature>
<keyword evidence="3" id="KW-1185">Reference proteome</keyword>
<dbReference type="InterPro" id="IPR055775">
    <property type="entry name" value="DUF7351"/>
</dbReference>
<protein>
    <recommendedName>
        <fullName evidence="1">DUF7351 domain-containing protein</fullName>
    </recommendedName>
</protein>
<dbReference type="EMBL" id="JBHSWU010000561">
    <property type="protein sequence ID" value="MFC6725509.1"/>
    <property type="molecule type" value="Genomic_DNA"/>
</dbReference>
<name>A0ABD5S1T4_9EURY</name>
<dbReference type="Pfam" id="PF24042">
    <property type="entry name" value="DUF7351"/>
    <property type="match status" value="1"/>
</dbReference>
<reference evidence="2 3" key="1">
    <citation type="journal article" date="2019" name="Int. J. Syst. Evol. Microbiol.">
        <title>The Global Catalogue of Microorganisms (GCM) 10K type strain sequencing project: providing services to taxonomists for standard genome sequencing and annotation.</title>
        <authorList>
            <consortium name="The Broad Institute Genomics Platform"/>
            <consortium name="The Broad Institute Genome Sequencing Center for Infectious Disease"/>
            <person name="Wu L."/>
            <person name="Ma J."/>
        </authorList>
    </citation>
    <scope>NUCLEOTIDE SEQUENCE [LARGE SCALE GENOMIC DNA]</scope>
    <source>
        <strain evidence="2 3">NBRC 111368</strain>
    </source>
</reference>